<evidence type="ECO:0000313" key="2">
    <source>
        <dbReference type="EMBL" id="CAH1997032.1"/>
    </source>
</evidence>
<reference evidence="2" key="1">
    <citation type="submission" date="2022-03" db="EMBL/GenBank/DDBJ databases">
        <authorList>
            <person name="Sayadi A."/>
        </authorList>
    </citation>
    <scope>NUCLEOTIDE SEQUENCE</scope>
</reference>
<accession>A0A9P0PWY9</accession>
<evidence type="ECO:0000256" key="1">
    <source>
        <dbReference type="SAM" id="SignalP"/>
    </source>
</evidence>
<dbReference type="AlphaFoldDB" id="A0A9P0PWY9"/>
<comment type="caution">
    <text evidence="2">The sequence shown here is derived from an EMBL/GenBank/DDBJ whole genome shotgun (WGS) entry which is preliminary data.</text>
</comment>
<keyword evidence="1" id="KW-0732">Signal</keyword>
<evidence type="ECO:0000313" key="3">
    <source>
        <dbReference type="Proteomes" id="UP001152888"/>
    </source>
</evidence>
<protein>
    <submittedName>
        <fullName evidence="2">Uncharacterized protein</fullName>
    </submittedName>
</protein>
<dbReference type="Proteomes" id="UP001152888">
    <property type="component" value="Unassembled WGS sequence"/>
</dbReference>
<organism evidence="2 3">
    <name type="scientific">Acanthoscelides obtectus</name>
    <name type="common">Bean weevil</name>
    <name type="synonym">Bruchus obtectus</name>
    <dbReference type="NCBI Taxonomy" id="200917"/>
    <lineage>
        <taxon>Eukaryota</taxon>
        <taxon>Metazoa</taxon>
        <taxon>Ecdysozoa</taxon>
        <taxon>Arthropoda</taxon>
        <taxon>Hexapoda</taxon>
        <taxon>Insecta</taxon>
        <taxon>Pterygota</taxon>
        <taxon>Neoptera</taxon>
        <taxon>Endopterygota</taxon>
        <taxon>Coleoptera</taxon>
        <taxon>Polyphaga</taxon>
        <taxon>Cucujiformia</taxon>
        <taxon>Chrysomeloidea</taxon>
        <taxon>Chrysomelidae</taxon>
        <taxon>Bruchinae</taxon>
        <taxon>Bruchini</taxon>
        <taxon>Acanthoscelides</taxon>
    </lineage>
</organism>
<feature type="signal peptide" evidence="1">
    <location>
        <begin position="1"/>
        <end position="21"/>
    </location>
</feature>
<gene>
    <name evidence="2" type="ORF">ACAOBT_LOCUS23492</name>
</gene>
<keyword evidence="3" id="KW-1185">Reference proteome</keyword>
<name>A0A9P0PWY9_ACAOB</name>
<dbReference type="EMBL" id="CAKOFQ010007275">
    <property type="protein sequence ID" value="CAH1997032.1"/>
    <property type="molecule type" value="Genomic_DNA"/>
</dbReference>
<sequence length="104" mass="11214">MEANNLLLVFLQLLGAGQINAAISKGTGGSAQPSPWLFYLLQLLMPRCPPQNPRGDCCLPKKMGGILSLSLYPPGSCIVWYKDNKIAKVSIKCGGGEYAEIVYI</sequence>
<proteinExistence type="predicted"/>
<feature type="chain" id="PRO_5040340164" evidence="1">
    <location>
        <begin position="22"/>
        <end position="104"/>
    </location>
</feature>